<dbReference type="InterPro" id="IPR050743">
    <property type="entry name" value="2-oxoacid_DH_E2_comp"/>
</dbReference>
<dbReference type="SUPFAM" id="SSF52777">
    <property type="entry name" value="CoA-dependent acyltransferases"/>
    <property type="match status" value="1"/>
</dbReference>
<evidence type="ECO:0000259" key="4">
    <source>
        <dbReference type="Pfam" id="PF00198"/>
    </source>
</evidence>
<keyword evidence="2" id="KW-0808">Transferase</keyword>
<evidence type="ECO:0000256" key="1">
    <source>
        <dbReference type="ARBA" id="ARBA00001938"/>
    </source>
</evidence>
<evidence type="ECO:0000256" key="2">
    <source>
        <dbReference type="ARBA" id="ARBA00022679"/>
    </source>
</evidence>
<dbReference type="InterPro" id="IPR023213">
    <property type="entry name" value="CAT-like_dom_sf"/>
</dbReference>
<dbReference type="GO" id="GO:0031405">
    <property type="term" value="F:lipoic acid binding"/>
    <property type="evidence" value="ECO:0007669"/>
    <property type="project" value="TreeGrafter"/>
</dbReference>
<reference evidence="5" key="1">
    <citation type="submission" date="2019-08" db="EMBL/GenBank/DDBJ databases">
        <authorList>
            <person name="Kucharzyk K."/>
            <person name="Murdoch R.W."/>
            <person name="Higgins S."/>
            <person name="Loffler F."/>
        </authorList>
    </citation>
    <scope>NUCLEOTIDE SEQUENCE</scope>
</reference>
<keyword evidence="3" id="KW-0012">Acyltransferase</keyword>
<name>A0A645BLJ8_9ZZZZ</name>
<dbReference type="InterPro" id="IPR001078">
    <property type="entry name" value="2-oxoacid_DH_actylTfrase"/>
</dbReference>
<gene>
    <name evidence="5" type="ORF">SDC9_113014</name>
</gene>
<accession>A0A645BLJ8</accession>
<dbReference type="GO" id="GO:0016407">
    <property type="term" value="F:acetyltransferase activity"/>
    <property type="evidence" value="ECO:0007669"/>
    <property type="project" value="TreeGrafter"/>
</dbReference>
<dbReference type="PANTHER" id="PTHR43178:SF5">
    <property type="entry name" value="LIPOAMIDE ACYLTRANSFERASE COMPONENT OF BRANCHED-CHAIN ALPHA-KETO ACID DEHYDROGENASE COMPLEX, MITOCHONDRIAL"/>
    <property type="match status" value="1"/>
</dbReference>
<dbReference type="GO" id="GO:0005737">
    <property type="term" value="C:cytoplasm"/>
    <property type="evidence" value="ECO:0007669"/>
    <property type="project" value="TreeGrafter"/>
</dbReference>
<organism evidence="5">
    <name type="scientific">bioreactor metagenome</name>
    <dbReference type="NCBI Taxonomy" id="1076179"/>
    <lineage>
        <taxon>unclassified sequences</taxon>
        <taxon>metagenomes</taxon>
        <taxon>ecological metagenomes</taxon>
    </lineage>
</organism>
<dbReference type="Pfam" id="PF00198">
    <property type="entry name" value="2-oxoacid_dh"/>
    <property type="match status" value="1"/>
</dbReference>
<comment type="cofactor">
    <cofactor evidence="1">
        <name>(R)-lipoate</name>
        <dbReference type="ChEBI" id="CHEBI:83088"/>
    </cofactor>
</comment>
<feature type="domain" description="2-oxoacid dehydrogenase acyltransferase catalytic" evidence="4">
    <location>
        <begin position="135"/>
        <end position="235"/>
    </location>
</feature>
<evidence type="ECO:0000256" key="3">
    <source>
        <dbReference type="ARBA" id="ARBA00023315"/>
    </source>
</evidence>
<protein>
    <recommendedName>
        <fullName evidence="4">2-oxoacid dehydrogenase acyltransferase catalytic domain-containing protein</fullName>
    </recommendedName>
</protein>
<sequence length="236" mass="26481">MLKAITEGVKNAPCINSHIFFNHRFVKGKIVQYQEVDISMPWMLPHGEMMTINLNNIGERTLKDLALYIENIAKKFEKTDMTEAMFSVSMHDTIEKLKKLKIPTVLYRLIGAKFGNSKVKTLSGKAKKAYNSIPETERITKHDIKQGTITVSNVGSLYREQRGSVALLEIVPPQVFAVGIGAIQKKPVVSGTDEIVVGQILPMCLAFDHRALDFGEIVPFIKKLDEIFVNPNLILK</sequence>
<dbReference type="EMBL" id="VSSQ01020891">
    <property type="protein sequence ID" value="MPM66107.1"/>
    <property type="molecule type" value="Genomic_DNA"/>
</dbReference>
<evidence type="ECO:0000313" key="5">
    <source>
        <dbReference type="EMBL" id="MPM66107.1"/>
    </source>
</evidence>
<dbReference type="PANTHER" id="PTHR43178">
    <property type="entry name" value="DIHYDROLIPOAMIDE ACETYLTRANSFERASE COMPONENT OF PYRUVATE DEHYDROGENASE COMPLEX"/>
    <property type="match status" value="1"/>
</dbReference>
<comment type="caution">
    <text evidence="5">The sequence shown here is derived from an EMBL/GenBank/DDBJ whole genome shotgun (WGS) entry which is preliminary data.</text>
</comment>
<proteinExistence type="predicted"/>
<dbReference type="Gene3D" id="3.30.559.10">
    <property type="entry name" value="Chloramphenicol acetyltransferase-like domain"/>
    <property type="match status" value="2"/>
</dbReference>
<dbReference type="AlphaFoldDB" id="A0A645BLJ8"/>